<name>A0A016W4B3_9BILA</name>
<proteinExistence type="predicted"/>
<gene>
    <name evidence="1" type="primary">Acey_s0001.g120</name>
    <name evidence="1" type="ORF">Y032_0001g120</name>
</gene>
<protein>
    <submittedName>
        <fullName evidence="1">Uncharacterized protein</fullName>
    </submittedName>
</protein>
<dbReference type="Proteomes" id="UP000024635">
    <property type="component" value="Unassembled WGS sequence"/>
</dbReference>
<dbReference type="AlphaFoldDB" id="A0A016W4B3"/>
<comment type="caution">
    <text evidence="1">The sequence shown here is derived from an EMBL/GenBank/DDBJ whole genome shotgun (WGS) entry which is preliminary data.</text>
</comment>
<evidence type="ECO:0000313" key="2">
    <source>
        <dbReference type="Proteomes" id="UP000024635"/>
    </source>
</evidence>
<reference evidence="2" key="1">
    <citation type="journal article" date="2015" name="Nat. Genet.">
        <title>The genome and transcriptome of the zoonotic hookworm Ancylostoma ceylanicum identify infection-specific gene families.</title>
        <authorList>
            <person name="Schwarz E.M."/>
            <person name="Hu Y."/>
            <person name="Antoshechkin I."/>
            <person name="Miller M.M."/>
            <person name="Sternberg P.W."/>
            <person name="Aroian R.V."/>
        </authorList>
    </citation>
    <scope>NUCLEOTIDE SEQUENCE</scope>
    <source>
        <strain evidence="2">HY135</strain>
    </source>
</reference>
<organism evidence="1 2">
    <name type="scientific">Ancylostoma ceylanicum</name>
    <dbReference type="NCBI Taxonomy" id="53326"/>
    <lineage>
        <taxon>Eukaryota</taxon>
        <taxon>Metazoa</taxon>
        <taxon>Ecdysozoa</taxon>
        <taxon>Nematoda</taxon>
        <taxon>Chromadorea</taxon>
        <taxon>Rhabditida</taxon>
        <taxon>Rhabditina</taxon>
        <taxon>Rhabditomorpha</taxon>
        <taxon>Strongyloidea</taxon>
        <taxon>Ancylostomatidae</taxon>
        <taxon>Ancylostomatinae</taxon>
        <taxon>Ancylostoma</taxon>
    </lineage>
</organism>
<dbReference type="EMBL" id="JARK01001337">
    <property type="protein sequence ID" value="EYC33843.1"/>
    <property type="molecule type" value="Genomic_DNA"/>
</dbReference>
<accession>A0A016W4B3</accession>
<evidence type="ECO:0000313" key="1">
    <source>
        <dbReference type="EMBL" id="EYC33843.1"/>
    </source>
</evidence>
<keyword evidence="2" id="KW-1185">Reference proteome</keyword>
<sequence length="83" mass="9629">MWDWLLHRYDDDVGRGRSAEGKTLKQRGPILVGEDSEMLFQSANKGRLLLYCEQKREKNSMISAINEAVRFSDSLENNLQKQL</sequence>